<keyword evidence="4" id="KW-0560">Oxidoreductase</keyword>
<dbReference type="InterPro" id="IPR008335">
    <property type="entry name" value="Mopterin_OxRdtase_euk"/>
</dbReference>
<dbReference type="RefSeq" id="WP_269039128.1">
    <property type="nucleotide sequence ID" value="NZ_CP114040.1"/>
</dbReference>
<comment type="cofactor">
    <cofactor evidence="1">
        <name>Mo-molybdopterin</name>
        <dbReference type="ChEBI" id="CHEBI:71302"/>
    </cofactor>
</comment>
<evidence type="ECO:0000256" key="1">
    <source>
        <dbReference type="ARBA" id="ARBA00001924"/>
    </source>
</evidence>
<gene>
    <name evidence="7" type="ORF">O0S08_11495</name>
</gene>
<dbReference type="InterPro" id="IPR005066">
    <property type="entry name" value="MoCF_OxRdtse_dimer"/>
</dbReference>
<dbReference type="PANTHER" id="PTHR19372">
    <property type="entry name" value="SULFITE REDUCTASE"/>
    <property type="match status" value="1"/>
</dbReference>
<evidence type="ECO:0000313" key="8">
    <source>
        <dbReference type="Proteomes" id="UP001164459"/>
    </source>
</evidence>
<proteinExistence type="predicted"/>
<dbReference type="InterPro" id="IPR036374">
    <property type="entry name" value="OxRdtase_Mopterin-bd_sf"/>
</dbReference>
<feature type="domain" description="Moybdenum cofactor oxidoreductase dimerisation" evidence="6">
    <location>
        <begin position="271"/>
        <end position="367"/>
    </location>
</feature>
<evidence type="ECO:0000259" key="5">
    <source>
        <dbReference type="Pfam" id="PF00174"/>
    </source>
</evidence>
<dbReference type="Pfam" id="PF03404">
    <property type="entry name" value="Mo-co_dimer"/>
    <property type="match status" value="1"/>
</dbReference>
<protein>
    <submittedName>
        <fullName evidence="7">Molybdopterin-dependent oxidoreductase</fullName>
    </submittedName>
</protein>
<dbReference type="EMBL" id="CP114040">
    <property type="protein sequence ID" value="WAS96764.1"/>
    <property type="molecule type" value="Genomic_DNA"/>
</dbReference>
<evidence type="ECO:0000313" key="7">
    <source>
        <dbReference type="EMBL" id="WAS96764.1"/>
    </source>
</evidence>
<dbReference type="Pfam" id="PF00174">
    <property type="entry name" value="Oxidored_molyb"/>
    <property type="match status" value="1"/>
</dbReference>
<keyword evidence="3" id="KW-0479">Metal-binding</keyword>
<dbReference type="SUPFAM" id="SSF56524">
    <property type="entry name" value="Oxidoreductase molybdopterin-binding domain"/>
    <property type="match status" value="1"/>
</dbReference>
<dbReference type="InterPro" id="IPR000572">
    <property type="entry name" value="OxRdtase_Mopterin-bd_dom"/>
</dbReference>
<evidence type="ECO:0000259" key="6">
    <source>
        <dbReference type="Pfam" id="PF03404"/>
    </source>
</evidence>
<dbReference type="Gene3D" id="3.90.420.10">
    <property type="entry name" value="Oxidoreductase, molybdopterin-binding domain"/>
    <property type="match status" value="1"/>
</dbReference>
<sequence length="385" mass="42557">MPPKPPINYVVQPTPSDYFISRGNGSEEMNFGAVKEYGDFVPNDRMYIHSRAAAPKLDVAAWRLHVGGSAVAEPRSFTYDELLALPSVTLRRVLDCGVNCRAFFPKVSPYGSLKWLPVGWTQWHFGAVGATEWTGVRVKDVLDAAGLEQAANAEFISLDSITTTAGKLPYSQVIAIDKVLADDTLLAYEMAGEPMPIDHGFPLRAIFSGWGGNSAVKWLGRIEVSKDPLPLSHFQRNQVLAGPDYPEEILATVGPVRSALELAENITIFPGDQTLHGRAWSGAGAIQQVEVCIEREMAPGRWMTVWDPAWRAAKLLHEAEPMMWVRFEIGWKNAEPGHYRLMTRATDEAGRIQPPPEEMVWNQHGLGYNGHAPLELSISPMSNMP</sequence>
<dbReference type="SUPFAM" id="SSF81296">
    <property type="entry name" value="E set domains"/>
    <property type="match status" value="1"/>
</dbReference>
<organism evidence="7 8">
    <name type="scientific">Nannocystis punicea</name>
    <dbReference type="NCBI Taxonomy" id="2995304"/>
    <lineage>
        <taxon>Bacteria</taxon>
        <taxon>Pseudomonadati</taxon>
        <taxon>Myxococcota</taxon>
        <taxon>Polyangia</taxon>
        <taxon>Nannocystales</taxon>
        <taxon>Nannocystaceae</taxon>
        <taxon>Nannocystis</taxon>
    </lineage>
</organism>
<name>A0ABY7HBW6_9BACT</name>
<evidence type="ECO:0000256" key="3">
    <source>
        <dbReference type="ARBA" id="ARBA00022723"/>
    </source>
</evidence>
<keyword evidence="8" id="KW-1185">Reference proteome</keyword>
<dbReference type="InterPro" id="IPR014756">
    <property type="entry name" value="Ig_E-set"/>
</dbReference>
<evidence type="ECO:0000256" key="2">
    <source>
        <dbReference type="ARBA" id="ARBA00022505"/>
    </source>
</evidence>
<evidence type="ECO:0000256" key="4">
    <source>
        <dbReference type="ARBA" id="ARBA00023002"/>
    </source>
</evidence>
<dbReference type="PRINTS" id="PR00407">
    <property type="entry name" value="EUMOPTERIN"/>
</dbReference>
<accession>A0ABY7HBW6</accession>
<dbReference type="PANTHER" id="PTHR19372:SF7">
    <property type="entry name" value="SULFITE OXIDASE, MITOCHONDRIAL"/>
    <property type="match status" value="1"/>
</dbReference>
<reference evidence="7" key="1">
    <citation type="submission" date="2022-11" db="EMBL/GenBank/DDBJ databases">
        <title>Minimal conservation of predation-associated metabolite biosynthetic gene clusters underscores biosynthetic potential of Myxococcota including descriptions for ten novel species: Archangium lansinium sp. nov., Myxococcus landrumus sp. nov., Nannocystis bai.</title>
        <authorList>
            <person name="Ahearne A."/>
            <person name="Stevens C."/>
            <person name="Dowd S."/>
        </authorList>
    </citation>
    <scope>NUCLEOTIDE SEQUENCE</scope>
    <source>
        <strain evidence="7">Fl3</strain>
    </source>
</reference>
<keyword evidence="2" id="KW-0500">Molybdenum</keyword>
<dbReference type="Proteomes" id="UP001164459">
    <property type="component" value="Chromosome"/>
</dbReference>
<dbReference type="Gene3D" id="2.60.40.650">
    <property type="match status" value="1"/>
</dbReference>
<feature type="domain" description="Oxidoreductase molybdopterin-binding" evidence="5">
    <location>
        <begin position="53"/>
        <end position="228"/>
    </location>
</feature>